<dbReference type="InterPro" id="IPR011990">
    <property type="entry name" value="TPR-like_helical_dom_sf"/>
</dbReference>
<evidence type="ECO:0000313" key="3">
    <source>
        <dbReference type="Proteomes" id="UP000675781"/>
    </source>
</evidence>
<dbReference type="PANTHER" id="PTHR10098:SF108">
    <property type="entry name" value="TETRATRICOPEPTIDE REPEAT PROTEIN 28"/>
    <property type="match status" value="1"/>
</dbReference>
<gene>
    <name evidence="2" type="ORF">KDL01_14385</name>
</gene>
<dbReference type="EMBL" id="JAGSOG010000059">
    <property type="protein sequence ID" value="MBR7834459.1"/>
    <property type="molecule type" value="Genomic_DNA"/>
</dbReference>
<dbReference type="Proteomes" id="UP000675781">
    <property type="component" value="Unassembled WGS sequence"/>
</dbReference>
<name>A0A941ESS8_9ACTN</name>
<evidence type="ECO:0000313" key="2">
    <source>
        <dbReference type="EMBL" id="MBR7834459.1"/>
    </source>
</evidence>
<dbReference type="Gene3D" id="1.25.40.10">
    <property type="entry name" value="Tetratricopeptide repeat domain"/>
    <property type="match status" value="2"/>
</dbReference>
<accession>A0A941ESS8</accession>
<dbReference type="PANTHER" id="PTHR10098">
    <property type="entry name" value="RAPSYN-RELATED"/>
    <property type="match status" value="1"/>
</dbReference>
<dbReference type="InterPro" id="IPR019734">
    <property type="entry name" value="TPR_rpt"/>
</dbReference>
<evidence type="ECO:0000259" key="1">
    <source>
        <dbReference type="Pfam" id="PF12770"/>
    </source>
</evidence>
<proteinExistence type="predicted"/>
<keyword evidence="3" id="KW-1185">Reference proteome</keyword>
<dbReference type="InterPro" id="IPR024983">
    <property type="entry name" value="CHAT_dom"/>
</dbReference>
<comment type="caution">
    <text evidence="2">The sequence shown here is derived from an EMBL/GenBank/DDBJ whole genome shotgun (WGS) entry which is preliminary data.</text>
</comment>
<dbReference type="SUPFAM" id="SSF48452">
    <property type="entry name" value="TPR-like"/>
    <property type="match status" value="1"/>
</dbReference>
<feature type="domain" description="CHAT" evidence="1">
    <location>
        <begin position="960"/>
        <end position="1218"/>
    </location>
</feature>
<dbReference type="SMART" id="SM00028">
    <property type="entry name" value="TPR"/>
    <property type="match status" value="4"/>
</dbReference>
<dbReference type="Pfam" id="PF12770">
    <property type="entry name" value="CHAT"/>
    <property type="match status" value="1"/>
</dbReference>
<reference evidence="2" key="1">
    <citation type="submission" date="2021-04" db="EMBL/GenBank/DDBJ databases">
        <title>Genome based classification of Actinospica acidithermotolerans sp. nov., an actinobacterium isolated from an Indonesian hot spring.</title>
        <authorList>
            <person name="Kusuma A.B."/>
            <person name="Putra K.E."/>
            <person name="Nafisah S."/>
            <person name="Loh J."/>
            <person name="Nouioui I."/>
            <person name="Goodfellow M."/>
        </authorList>
    </citation>
    <scope>NUCLEOTIDE SEQUENCE</scope>
    <source>
        <strain evidence="2">CSCA 57</strain>
    </source>
</reference>
<dbReference type="RefSeq" id="WP_212528979.1">
    <property type="nucleotide sequence ID" value="NZ_JAGSOG010000059.1"/>
</dbReference>
<dbReference type="AlphaFoldDB" id="A0A941ESS8"/>
<protein>
    <submittedName>
        <fullName evidence="2">CHAT domain-containing protein</fullName>
    </submittedName>
</protein>
<sequence length="1219" mass="133920">MATPSAQDLHRQAALHLAGEERDLALGVLREAVYLARTGRITASGFDSHRLFGIAVDLEAYPEAEFWARRVMGLTGDPTQWTSAASILIIALTRTGRYREALAEIAGMADPPDGAGAEICVQLYSNQSHVFNKAERWEEALERIERAERYVSENSPAETWHMLAANKGTALSGLGRHQEALEGYDRALARGTDGTTAHAILTNKANLLRDRGDYAAAQQTYEVALVAVGDDLAKRGQILSNVAGLLVATGRQREGVELFKHAAQLRGAGGDPVGQAVSLHHLAEVRVTQYDFRAALRLEEEANALVNAVGLTDAQYEAQIATLRQVLLTLDTQPDVAGYMLARRIAAAASSEEWIEDLSQARPAVIEGAMAAVADAAQEGQGELDLAQRTAVMRLLTRVREVGVQAAVAEHERDQDWLKTFAQTVQTFGTFTAWLDRKRFYQHNQELFEEAYRRGAPVWVAIAGLAELRAPARELYDLTGVVLRDGVGLAFARLPETGPWELVLRLIEVGTWSETRQLFDEHQEHLLSAEVREFVERQVRLQPPAGKPKFEQLSRLLSSCAQVGAAEAFTEFWDGEAATDSKMSFFSFETPDEPESEFPEDLKLWDVIRKVDKESGNLIGFAQYSIRLGQQLLIRATDRPSTLQALRVLHETEEVASPGWAIDTYYSCHISICDAHAHLYDLDGDPDDLVEGARHVAHVLDLTETRTMEHRTDQAADRLHWALTTLRDDYADVWAGAAERGQWESQLLQACQRKMEVIDSELRLHKLDEQISWPYLESVLIEHGRQRPWAALLAAERGRGRQFLLEIGSRSPLPDYVPADLARRETEAIERVRAAYEAEAGDPARDDEEFLRARIMMRGVQDELSAAFPDVARVRSGAGISSEDLRAFLEQLGPGVTLLAWYTTPARCISFLLRGGSREVLSADAAVGWSELESYVQLAASDLWRPPSSPGQRPAPAWSHLMNALIPGAWAAHLAEAREFVLVPHGLLHELPLHALPLTSIGGRTLSELGPVRHLPGLAFAERPSARRSGRGPADGELSVFGFSGGSADPHFTAEAANVAAVLGAEALVDGQATCERLIARAPRSRLLHVAAHGWFDPRDPLGSGLLLADGVLSARDVVGRVRVPGATVVLSGCETSRRALSPLDESEGLVRAFFVAGADTVIASQWPVDSASTRALMERVYAHLDGQGIAIALREAMLELSKRLAHPYYWAPFVVWGR</sequence>
<organism evidence="2 3">
    <name type="scientific">Actinospica durhamensis</name>
    <dbReference type="NCBI Taxonomy" id="1508375"/>
    <lineage>
        <taxon>Bacteria</taxon>
        <taxon>Bacillati</taxon>
        <taxon>Actinomycetota</taxon>
        <taxon>Actinomycetes</taxon>
        <taxon>Catenulisporales</taxon>
        <taxon>Actinospicaceae</taxon>
        <taxon>Actinospica</taxon>
    </lineage>
</organism>